<evidence type="ECO:0000256" key="1">
    <source>
        <dbReference type="SAM" id="SignalP"/>
    </source>
</evidence>
<evidence type="ECO:0000313" key="3">
    <source>
        <dbReference type="Proteomes" id="UP000240904"/>
    </source>
</evidence>
<evidence type="ECO:0000313" key="2">
    <source>
        <dbReference type="EMBL" id="PSW07626.1"/>
    </source>
</evidence>
<accession>A0A2T3N590</accession>
<keyword evidence="1" id="KW-0732">Signal</keyword>
<feature type="chain" id="PRO_5015729673" description="DUF1496 domain-containing protein" evidence="1">
    <location>
        <begin position="22"/>
        <end position="61"/>
    </location>
</feature>
<name>A0A2T3N590_9GAMM</name>
<organism evidence="2 3">
    <name type="scientific">Photobacterium lipolyticum</name>
    <dbReference type="NCBI Taxonomy" id="266810"/>
    <lineage>
        <taxon>Bacteria</taxon>
        <taxon>Pseudomonadati</taxon>
        <taxon>Pseudomonadota</taxon>
        <taxon>Gammaproteobacteria</taxon>
        <taxon>Vibrionales</taxon>
        <taxon>Vibrionaceae</taxon>
        <taxon>Photobacterium</taxon>
    </lineage>
</organism>
<keyword evidence="3" id="KW-1185">Reference proteome</keyword>
<sequence>MKKLTIFVTAALLSMSFNSMAFTLAGTPLVLDQDAFRYCAGAKNINVCMERYLLIHKSDKK</sequence>
<protein>
    <recommendedName>
        <fullName evidence="4">DUF1496 domain-containing protein</fullName>
    </recommendedName>
</protein>
<dbReference type="RefSeq" id="WP_107281780.1">
    <property type="nucleotide sequence ID" value="NZ_PYMC01000001.1"/>
</dbReference>
<reference evidence="2 3" key="1">
    <citation type="submission" date="2018-03" db="EMBL/GenBank/DDBJ databases">
        <title>Whole genome sequencing of Histamine producing bacteria.</title>
        <authorList>
            <person name="Butler K."/>
        </authorList>
    </citation>
    <scope>NUCLEOTIDE SEQUENCE [LARGE SCALE GENOMIC DNA]</scope>
    <source>
        <strain evidence="2 3">DSM 16190</strain>
    </source>
</reference>
<dbReference type="AlphaFoldDB" id="A0A2T3N590"/>
<feature type="signal peptide" evidence="1">
    <location>
        <begin position="1"/>
        <end position="21"/>
    </location>
</feature>
<dbReference type="OrthoDB" id="5820913at2"/>
<dbReference type="EMBL" id="PYMC01000001">
    <property type="protein sequence ID" value="PSW07626.1"/>
    <property type="molecule type" value="Genomic_DNA"/>
</dbReference>
<dbReference type="Proteomes" id="UP000240904">
    <property type="component" value="Unassembled WGS sequence"/>
</dbReference>
<evidence type="ECO:0008006" key="4">
    <source>
        <dbReference type="Google" id="ProtNLM"/>
    </source>
</evidence>
<gene>
    <name evidence="2" type="ORF">C9I89_02660</name>
</gene>
<proteinExistence type="predicted"/>
<comment type="caution">
    <text evidence="2">The sequence shown here is derived from an EMBL/GenBank/DDBJ whole genome shotgun (WGS) entry which is preliminary data.</text>
</comment>